<sequence>MKVSSVLGLNARTKLFSYPYNSKKGKRIARSKISTYRVLKKAQIPTPAIFKRFRTTHDVYDFNWDSLPASFAVKPSRGLGGEGIIVVKKRAKELGFWITIQKKRIGVGDLKLHVMDILEGAYSLGNYPDVAFIQEFVDRHNAFRKYSFRGTPDIRIIVFNKVPVMAMLRLPTKESGGRANLHQGALGLGVDITTGITTKAVYNSNLIRYKPGTERKLNGIKIPQWEEILKIAVSCQEVSSLGYLGVDIVLHPEKGPMVLELNSQPGLQIQLANMAGLKKRLERVEDLHVRDVEHGVNIGKALFGERFAGRVKKDKEVKKISVWEEITLVSDTGKKVRVLAKVDTGAWRTSIDKELAAKLGILKKENILWMRKIRTSLGVVERPVINLKYYLSGTKISTIASISNRTKMRAPIIIGRRDIQGFLVVPGIEDKPHHWVPPKWNATIN</sequence>
<evidence type="ECO:0000313" key="4">
    <source>
        <dbReference type="Proteomes" id="UP000178603"/>
    </source>
</evidence>
<reference evidence="3 4" key="1">
    <citation type="journal article" date="2016" name="Nat. Commun.">
        <title>Thousands of microbial genomes shed light on interconnected biogeochemical processes in an aquifer system.</title>
        <authorList>
            <person name="Anantharaman K."/>
            <person name="Brown C.T."/>
            <person name="Hug L.A."/>
            <person name="Sharon I."/>
            <person name="Castelle C.J."/>
            <person name="Probst A.J."/>
            <person name="Thomas B.C."/>
            <person name="Singh A."/>
            <person name="Wilkins M.J."/>
            <person name="Karaoz U."/>
            <person name="Brodie E.L."/>
            <person name="Williams K.H."/>
            <person name="Hubbard S.S."/>
            <person name="Banfield J.F."/>
        </authorList>
    </citation>
    <scope>NUCLEOTIDE SEQUENCE [LARGE SCALE GENOMIC DNA]</scope>
</reference>
<dbReference type="GO" id="GO:0005524">
    <property type="term" value="F:ATP binding"/>
    <property type="evidence" value="ECO:0007669"/>
    <property type="project" value="UniProtKB-UniRule"/>
</dbReference>
<comment type="caution">
    <text evidence="3">The sequence shown here is derived from an EMBL/GenBank/DDBJ whole genome shotgun (WGS) entry which is preliminary data.</text>
</comment>
<dbReference type="Gene3D" id="2.40.70.10">
    <property type="entry name" value="Acid Proteases"/>
    <property type="match status" value="1"/>
</dbReference>
<evidence type="ECO:0000256" key="1">
    <source>
        <dbReference type="PROSITE-ProRule" id="PRU00409"/>
    </source>
</evidence>
<organism evidence="3 4">
    <name type="scientific">Candidatus Woesebacteria bacterium RIFCSPHIGHO2_12_FULL_41_24</name>
    <dbReference type="NCBI Taxonomy" id="1802510"/>
    <lineage>
        <taxon>Bacteria</taxon>
        <taxon>Candidatus Woeseibacteriota</taxon>
    </lineage>
</organism>
<dbReference type="PANTHER" id="PTHR21621:SF0">
    <property type="entry name" value="BETA-CITRYLGLUTAMATE SYNTHASE B-RELATED"/>
    <property type="match status" value="1"/>
</dbReference>
<dbReference type="SUPFAM" id="SSF56059">
    <property type="entry name" value="Glutathione synthetase ATP-binding domain-like"/>
    <property type="match status" value="1"/>
</dbReference>
<evidence type="ECO:0000313" key="3">
    <source>
        <dbReference type="EMBL" id="OGM54854.1"/>
    </source>
</evidence>
<dbReference type="SUPFAM" id="SSF50630">
    <property type="entry name" value="Acid proteases"/>
    <property type="match status" value="1"/>
</dbReference>
<protein>
    <recommendedName>
        <fullName evidence="2">ATP-grasp domain-containing protein</fullName>
    </recommendedName>
</protein>
<dbReference type="Pfam" id="PF14397">
    <property type="entry name" value="ATPgrasp_ST"/>
    <property type="match status" value="1"/>
</dbReference>
<dbReference type="Proteomes" id="UP000178603">
    <property type="component" value="Unassembled WGS sequence"/>
</dbReference>
<keyword evidence="1" id="KW-0067">ATP-binding</keyword>
<dbReference type="PANTHER" id="PTHR21621">
    <property type="entry name" value="RIBOSOMAL PROTEIN S6 MODIFICATION PROTEIN"/>
    <property type="match status" value="1"/>
</dbReference>
<dbReference type="AlphaFoldDB" id="A0A1F8ASX6"/>
<accession>A0A1F8ASX6</accession>
<keyword evidence="1" id="KW-0547">Nucleotide-binding</keyword>
<name>A0A1F8ASX6_9BACT</name>
<dbReference type="EMBL" id="MGGW01000009">
    <property type="protein sequence ID" value="OGM54854.1"/>
    <property type="molecule type" value="Genomic_DNA"/>
</dbReference>
<dbReference type="GO" id="GO:0046872">
    <property type="term" value="F:metal ion binding"/>
    <property type="evidence" value="ECO:0007669"/>
    <property type="project" value="InterPro"/>
</dbReference>
<dbReference type="Gene3D" id="3.30.470.20">
    <property type="entry name" value="ATP-grasp fold, B domain"/>
    <property type="match status" value="1"/>
</dbReference>
<proteinExistence type="predicted"/>
<dbReference type="InterPro" id="IPR039523">
    <property type="entry name" value="RimK-rel_E_lig_ATP-grasp"/>
</dbReference>
<dbReference type="PROSITE" id="PS50975">
    <property type="entry name" value="ATP_GRASP"/>
    <property type="match status" value="1"/>
</dbReference>
<dbReference type="InterPro" id="IPR011761">
    <property type="entry name" value="ATP-grasp"/>
</dbReference>
<dbReference type="GO" id="GO:0005737">
    <property type="term" value="C:cytoplasm"/>
    <property type="evidence" value="ECO:0007669"/>
    <property type="project" value="TreeGrafter"/>
</dbReference>
<evidence type="ECO:0000259" key="2">
    <source>
        <dbReference type="PROSITE" id="PS50975"/>
    </source>
</evidence>
<dbReference type="GO" id="GO:0009432">
    <property type="term" value="P:SOS response"/>
    <property type="evidence" value="ECO:0007669"/>
    <property type="project" value="TreeGrafter"/>
</dbReference>
<dbReference type="GO" id="GO:0018169">
    <property type="term" value="F:ribosomal S6-glutamic acid ligase activity"/>
    <property type="evidence" value="ECO:0007669"/>
    <property type="project" value="TreeGrafter"/>
</dbReference>
<feature type="domain" description="ATP-grasp" evidence="2">
    <location>
        <begin position="36"/>
        <end position="293"/>
    </location>
</feature>
<dbReference type="InterPro" id="IPR021109">
    <property type="entry name" value="Peptidase_aspartic_dom_sf"/>
</dbReference>
<gene>
    <name evidence="3" type="ORF">A3E44_01705</name>
</gene>